<gene>
    <name evidence="4" type="ordered locus">Tcur_2796</name>
</gene>
<dbReference type="EMBL" id="CP001738">
    <property type="protein sequence ID" value="ACY98341.1"/>
    <property type="molecule type" value="Genomic_DNA"/>
</dbReference>
<feature type="transmembrane region" description="Helical" evidence="2">
    <location>
        <begin position="16"/>
        <end position="35"/>
    </location>
</feature>
<feature type="region of interest" description="Disordered" evidence="1">
    <location>
        <begin position="370"/>
        <end position="393"/>
    </location>
</feature>
<dbReference type="AlphaFoldDB" id="D1A6T7"/>
<organism evidence="4 5">
    <name type="scientific">Thermomonospora curvata (strain ATCC 19995 / DSM 43183 / JCM 3096 / KCTC 9072 / NBRC 15933 / NCIMB 10081 / Henssen B9)</name>
    <dbReference type="NCBI Taxonomy" id="471852"/>
    <lineage>
        <taxon>Bacteria</taxon>
        <taxon>Bacillati</taxon>
        <taxon>Actinomycetota</taxon>
        <taxon>Actinomycetes</taxon>
        <taxon>Streptosporangiales</taxon>
        <taxon>Thermomonosporaceae</taxon>
        <taxon>Thermomonospora</taxon>
    </lineage>
</organism>
<feature type="transmembrane region" description="Helical" evidence="2">
    <location>
        <begin position="212"/>
        <end position="232"/>
    </location>
</feature>
<feature type="transmembrane region" description="Helical" evidence="2">
    <location>
        <begin position="169"/>
        <end position="192"/>
    </location>
</feature>
<evidence type="ECO:0000256" key="2">
    <source>
        <dbReference type="SAM" id="Phobius"/>
    </source>
</evidence>
<dbReference type="GO" id="GO:0016020">
    <property type="term" value="C:membrane"/>
    <property type="evidence" value="ECO:0007669"/>
    <property type="project" value="TreeGrafter"/>
</dbReference>
<sequence length="393" mass="42693">MVDPLGRSSRLPSLTGLRFVAASLVLLCHCGITLLPRVAPEREFEIALFYAAGAVGVSFFFILSGFVLTWVATDSDTKLLFWRRRVVKIFPNHLVTFAAAVALMLLTGAAVTFGNTVPVALLAHAWIPDQGVLLNFFINTPSWSLACELFFYLSFPWLLALIRRIRPERLWACFAAVTAAIFAVPAVAGLLPAGERIYGSGEPWLGGWFMTFFPPVRALEFVLGILLARIVISGRWIRVPLTVAVPLAIGGCLLSAWLPDRFGEVAVTVMPLAFVIAAAATADIGRHGTVFGGRTMVRLGEISYALYLVHWLVIAYGPIGRSDPQWGQSWGTTATVPEALLQASVTIVVSLVLAWLLYTLVERPAMRRWSRPAHRPGSSSAEVPAAVAGRPVS</sequence>
<protein>
    <submittedName>
        <fullName evidence="4">Acyltransferase 3</fullName>
    </submittedName>
</protein>
<feature type="transmembrane region" description="Helical" evidence="2">
    <location>
        <begin position="265"/>
        <end position="282"/>
    </location>
</feature>
<feature type="domain" description="Acyltransferase 3" evidence="3">
    <location>
        <begin position="13"/>
        <end position="357"/>
    </location>
</feature>
<keyword evidence="4" id="KW-0012">Acyltransferase</keyword>
<feature type="transmembrane region" description="Helical" evidence="2">
    <location>
        <begin position="94"/>
        <end position="123"/>
    </location>
</feature>
<dbReference type="OrthoDB" id="9796461at2"/>
<evidence type="ECO:0000256" key="1">
    <source>
        <dbReference type="SAM" id="MobiDB-lite"/>
    </source>
</evidence>
<dbReference type="GO" id="GO:0009103">
    <property type="term" value="P:lipopolysaccharide biosynthetic process"/>
    <property type="evidence" value="ECO:0007669"/>
    <property type="project" value="TreeGrafter"/>
</dbReference>
<keyword evidence="5" id="KW-1185">Reference proteome</keyword>
<dbReference type="InterPro" id="IPR002656">
    <property type="entry name" value="Acyl_transf_3_dom"/>
</dbReference>
<feature type="transmembrane region" description="Helical" evidence="2">
    <location>
        <begin position="302"/>
        <end position="319"/>
    </location>
</feature>
<dbReference type="STRING" id="471852.Tcur_2796"/>
<keyword evidence="2" id="KW-0472">Membrane</keyword>
<feature type="transmembrane region" description="Helical" evidence="2">
    <location>
        <begin position="339"/>
        <end position="361"/>
    </location>
</feature>
<dbReference type="InterPro" id="IPR050879">
    <property type="entry name" value="Acyltransferase_3"/>
</dbReference>
<evidence type="ECO:0000313" key="5">
    <source>
        <dbReference type="Proteomes" id="UP000001918"/>
    </source>
</evidence>
<dbReference type="Pfam" id="PF01757">
    <property type="entry name" value="Acyl_transf_3"/>
    <property type="match status" value="1"/>
</dbReference>
<reference evidence="4 5" key="1">
    <citation type="journal article" date="2011" name="Stand. Genomic Sci.">
        <title>Complete genome sequence of Thermomonospora curvata type strain (B9).</title>
        <authorList>
            <person name="Chertkov O."/>
            <person name="Sikorski J."/>
            <person name="Nolan M."/>
            <person name="Lapidus A."/>
            <person name="Lucas S."/>
            <person name="Del Rio T.G."/>
            <person name="Tice H."/>
            <person name="Cheng J.F."/>
            <person name="Goodwin L."/>
            <person name="Pitluck S."/>
            <person name="Liolios K."/>
            <person name="Ivanova N."/>
            <person name="Mavromatis K."/>
            <person name="Mikhailova N."/>
            <person name="Ovchinnikova G."/>
            <person name="Pati A."/>
            <person name="Chen A."/>
            <person name="Palaniappan K."/>
            <person name="Djao O.D."/>
            <person name="Land M."/>
            <person name="Hauser L."/>
            <person name="Chang Y.J."/>
            <person name="Jeffries C.D."/>
            <person name="Brettin T."/>
            <person name="Han C."/>
            <person name="Detter J.C."/>
            <person name="Rohde M."/>
            <person name="Goker M."/>
            <person name="Woyke T."/>
            <person name="Bristow J."/>
            <person name="Eisen J.A."/>
            <person name="Markowitz V."/>
            <person name="Hugenholtz P."/>
            <person name="Klenk H.P."/>
            <person name="Kyrpides N.C."/>
        </authorList>
    </citation>
    <scope>NUCLEOTIDE SEQUENCE [LARGE SCALE GENOMIC DNA]</scope>
    <source>
        <strain evidence="5">ATCC 19995 / DSM 43183 / JCM 3096 / KCTC 9072 / NBRC 15933 / NCIMB 10081 / Henssen B9</strain>
    </source>
</reference>
<dbReference type="PANTHER" id="PTHR23028">
    <property type="entry name" value="ACETYLTRANSFERASE"/>
    <property type="match status" value="1"/>
</dbReference>
<dbReference type="eggNOG" id="COG1835">
    <property type="taxonomic scope" value="Bacteria"/>
</dbReference>
<proteinExistence type="predicted"/>
<feature type="transmembrane region" description="Helical" evidence="2">
    <location>
        <begin position="143"/>
        <end position="162"/>
    </location>
</feature>
<keyword evidence="2" id="KW-0812">Transmembrane</keyword>
<dbReference type="GO" id="GO:0016747">
    <property type="term" value="F:acyltransferase activity, transferring groups other than amino-acyl groups"/>
    <property type="evidence" value="ECO:0007669"/>
    <property type="project" value="InterPro"/>
</dbReference>
<dbReference type="RefSeq" id="WP_012853125.1">
    <property type="nucleotide sequence ID" value="NC_013510.1"/>
</dbReference>
<keyword evidence="2" id="KW-1133">Transmembrane helix</keyword>
<evidence type="ECO:0000259" key="3">
    <source>
        <dbReference type="Pfam" id="PF01757"/>
    </source>
</evidence>
<dbReference type="HOGENOM" id="CLU_005679_2_5_11"/>
<dbReference type="PANTHER" id="PTHR23028:SF53">
    <property type="entry name" value="ACYL_TRANSF_3 DOMAIN-CONTAINING PROTEIN"/>
    <property type="match status" value="1"/>
</dbReference>
<name>D1A6T7_THECD</name>
<dbReference type="Proteomes" id="UP000001918">
    <property type="component" value="Chromosome"/>
</dbReference>
<feature type="transmembrane region" description="Helical" evidence="2">
    <location>
        <begin position="239"/>
        <end position="259"/>
    </location>
</feature>
<feature type="transmembrane region" description="Helical" evidence="2">
    <location>
        <begin position="47"/>
        <end position="73"/>
    </location>
</feature>
<dbReference type="KEGG" id="tcu:Tcur_2796"/>
<accession>D1A6T7</accession>
<keyword evidence="4" id="KW-0808">Transferase</keyword>
<evidence type="ECO:0000313" key="4">
    <source>
        <dbReference type="EMBL" id="ACY98341.1"/>
    </source>
</evidence>